<keyword evidence="3" id="KW-0804">Transcription</keyword>
<dbReference type="SMART" id="SM00354">
    <property type="entry name" value="HTH_LACI"/>
    <property type="match status" value="1"/>
</dbReference>
<dbReference type="Gene3D" id="3.40.50.2300">
    <property type="match status" value="2"/>
</dbReference>
<dbReference type="Proteomes" id="UP000199220">
    <property type="component" value="Unassembled WGS sequence"/>
</dbReference>
<evidence type="ECO:0000313" key="8">
    <source>
        <dbReference type="Proteomes" id="UP000199220"/>
    </source>
</evidence>
<feature type="chain" id="PRO_5011598985" evidence="5">
    <location>
        <begin position="24"/>
        <end position="336"/>
    </location>
</feature>
<dbReference type="OrthoDB" id="1938857at2"/>
<dbReference type="PANTHER" id="PTHR30146">
    <property type="entry name" value="LACI-RELATED TRANSCRIPTIONAL REPRESSOR"/>
    <property type="match status" value="1"/>
</dbReference>
<dbReference type="GO" id="GO:0000976">
    <property type="term" value="F:transcription cis-regulatory region binding"/>
    <property type="evidence" value="ECO:0007669"/>
    <property type="project" value="TreeGrafter"/>
</dbReference>
<protein>
    <submittedName>
        <fullName evidence="7">DNA-binding transcriptional regulator, LacI/PurR family</fullName>
    </submittedName>
</protein>
<evidence type="ECO:0000256" key="3">
    <source>
        <dbReference type="ARBA" id="ARBA00023163"/>
    </source>
</evidence>
<dbReference type="EMBL" id="FNTX01000001">
    <property type="protein sequence ID" value="SED74024.1"/>
    <property type="molecule type" value="Genomic_DNA"/>
</dbReference>
<dbReference type="Gene3D" id="1.10.260.40">
    <property type="entry name" value="lambda repressor-like DNA-binding domains"/>
    <property type="match status" value="1"/>
</dbReference>
<sequence>MSRPTIRTVAAAAGVSAAAVSHAMNGKPNIPPATAQRIRAIADELGWRPASAGRRLSGVVSDVGLIVSRSQEDFERDATFVHILASISIEISKRGLTLVLAFVEEPDAVLEVYRRWWQEQKVNGFLLLDPVVDDPRAELLAELGVPAVTIGHSPAPEKIPEVTVADEHTMTDLMEHVRGLGHDRMARLSDPDTTVAVARRNDLYCVSHRDAFGEDGILVVSDPHGPVATDLEQIVSETGTSIAVLVDSELMASRLYTAAHEHGWTIPGDVSVISWEDSWVCEMLVPRLTALRPPIKESARVALDLLAAQLRSEGPKSGRVGPRELIERDSVADRRA</sequence>
<dbReference type="AlphaFoldDB" id="A0A1H5D5D9"/>
<accession>A0A1H5D5D9</accession>
<dbReference type="InterPro" id="IPR046335">
    <property type="entry name" value="LacI/GalR-like_sensor"/>
</dbReference>
<evidence type="ECO:0000256" key="4">
    <source>
        <dbReference type="SAM" id="MobiDB-lite"/>
    </source>
</evidence>
<feature type="signal peptide" evidence="5">
    <location>
        <begin position="1"/>
        <end position="23"/>
    </location>
</feature>
<dbReference type="InterPro" id="IPR010982">
    <property type="entry name" value="Lambda_DNA-bd_dom_sf"/>
</dbReference>
<dbReference type="RefSeq" id="WP_089771600.1">
    <property type="nucleotide sequence ID" value="NZ_FNTX01000001.1"/>
</dbReference>
<name>A0A1H5D5D9_9MICO</name>
<feature type="region of interest" description="Disordered" evidence="4">
    <location>
        <begin position="313"/>
        <end position="336"/>
    </location>
</feature>
<dbReference type="Pfam" id="PF13377">
    <property type="entry name" value="Peripla_BP_3"/>
    <property type="match status" value="1"/>
</dbReference>
<keyword evidence="5" id="KW-0732">Signal</keyword>
<organism evidence="7 8">
    <name type="scientific">Ruania alba</name>
    <dbReference type="NCBI Taxonomy" id="648782"/>
    <lineage>
        <taxon>Bacteria</taxon>
        <taxon>Bacillati</taxon>
        <taxon>Actinomycetota</taxon>
        <taxon>Actinomycetes</taxon>
        <taxon>Micrococcales</taxon>
        <taxon>Ruaniaceae</taxon>
        <taxon>Ruania</taxon>
    </lineage>
</organism>
<dbReference type="SUPFAM" id="SSF53822">
    <property type="entry name" value="Periplasmic binding protein-like I"/>
    <property type="match status" value="1"/>
</dbReference>
<evidence type="ECO:0000256" key="1">
    <source>
        <dbReference type="ARBA" id="ARBA00023015"/>
    </source>
</evidence>
<keyword evidence="2 7" id="KW-0238">DNA-binding</keyword>
<dbReference type="PROSITE" id="PS50932">
    <property type="entry name" value="HTH_LACI_2"/>
    <property type="match status" value="1"/>
</dbReference>
<keyword evidence="8" id="KW-1185">Reference proteome</keyword>
<dbReference type="STRING" id="648782.SAMN04488554_0573"/>
<dbReference type="PANTHER" id="PTHR30146:SF155">
    <property type="entry name" value="ALANINE RACEMASE"/>
    <property type="match status" value="1"/>
</dbReference>
<dbReference type="GO" id="GO:0003700">
    <property type="term" value="F:DNA-binding transcription factor activity"/>
    <property type="evidence" value="ECO:0007669"/>
    <property type="project" value="TreeGrafter"/>
</dbReference>
<reference evidence="8" key="1">
    <citation type="submission" date="2016-10" db="EMBL/GenBank/DDBJ databases">
        <authorList>
            <person name="Varghese N."/>
            <person name="Submissions S."/>
        </authorList>
    </citation>
    <scope>NUCLEOTIDE SEQUENCE [LARGE SCALE GENOMIC DNA]</scope>
    <source>
        <strain evidence="8">DSM 21368</strain>
    </source>
</reference>
<evidence type="ECO:0000256" key="5">
    <source>
        <dbReference type="SAM" id="SignalP"/>
    </source>
</evidence>
<feature type="domain" description="HTH lacI-type" evidence="6">
    <location>
        <begin position="4"/>
        <end position="58"/>
    </location>
</feature>
<dbReference type="InterPro" id="IPR000843">
    <property type="entry name" value="HTH_LacI"/>
</dbReference>
<dbReference type="Pfam" id="PF00356">
    <property type="entry name" value="LacI"/>
    <property type="match status" value="1"/>
</dbReference>
<evidence type="ECO:0000256" key="2">
    <source>
        <dbReference type="ARBA" id="ARBA00023125"/>
    </source>
</evidence>
<evidence type="ECO:0000313" key="7">
    <source>
        <dbReference type="EMBL" id="SED74024.1"/>
    </source>
</evidence>
<keyword evidence="1" id="KW-0805">Transcription regulation</keyword>
<dbReference type="SUPFAM" id="SSF47413">
    <property type="entry name" value="lambda repressor-like DNA-binding domains"/>
    <property type="match status" value="1"/>
</dbReference>
<proteinExistence type="predicted"/>
<gene>
    <name evidence="7" type="ORF">SAMN04488554_0573</name>
</gene>
<dbReference type="InterPro" id="IPR028082">
    <property type="entry name" value="Peripla_BP_I"/>
</dbReference>
<evidence type="ECO:0000259" key="6">
    <source>
        <dbReference type="PROSITE" id="PS50932"/>
    </source>
</evidence>